<name>A0A0K0M785_PINTB</name>
<dbReference type="AlphaFoldDB" id="A0A0K0M785"/>
<comment type="similarity">
    <text evidence="1">Belongs to the plant acyltransferase family.</text>
</comment>
<proteinExistence type="evidence at transcript level"/>
<evidence type="ECO:0000256" key="1">
    <source>
        <dbReference type="ARBA" id="ARBA00009861"/>
    </source>
</evidence>
<sequence length="453" mass="50349">MELARSKVVEPVLICGSNIKVGEIVRLVPSKPTPTGILYLSNIDLAVVFPVETIYFFRPPTSDKPSTEDIVDKMKDWLSRLLVPYHFLAGRLQLNPGDGRLELNSNRSGILFAGASSELTLAQLGDVSRPNPSFSNLFVRTDEFKELSNTPLMSMQVTRFKCGGFCVGLLVSHCLMDGQSAAEFLLNLASIARGESLLIEPKFDRTSLKPHIRPHINHRQHDLVEHRVSMPAFTASGTQVNSAKKLPEIRSCRTFTLTPEMLKRLKRTAMKDNTISKCSTFDVIVAHIWQARTKAVFQDPTQKSTVSFVVDIRSKVNPPLPKGFVGNGVVTAYATALARDVKENPLSYCVAEIQKAIASITDDYVRSRIDMLEFHRGIPVGNSGNFFLSPWWKLPFHELDFGWGKPVYAGPIVSNIAAHFVLVLSNGSHEGINVWITLGPAQMKNFEQFVSKL</sequence>
<dbReference type="Gene3D" id="3.30.559.10">
    <property type="entry name" value="Chloramphenicol acetyltransferase-like domain"/>
    <property type="match status" value="2"/>
</dbReference>
<dbReference type="GO" id="GO:0016747">
    <property type="term" value="F:acyltransferase activity, transferring groups other than amino-acyl groups"/>
    <property type="evidence" value="ECO:0007669"/>
    <property type="project" value="TreeGrafter"/>
</dbReference>
<evidence type="ECO:0000313" key="2">
    <source>
        <dbReference type="EMBL" id="AJP06256.1"/>
    </source>
</evidence>
<reference evidence="2" key="1">
    <citation type="submission" date="2014-04" db="EMBL/GenBank/DDBJ databases">
        <title>The genes involved in the male and female cone development in Pinus tabuliformis.</title>
        <authorList>
            <person name="Niu S."/>
            <person name="Li W."/>
            <person name="Chen X."/>
        </authorList>
    </citation>
    <scope>NUCLEOTIDE SEQUENCE</scope>
</reference>
<dbReference type="InterPro" id="IPR050317">
    <property type="entry name" value="Plant_Fungal_Acyltransferase"/>
</dbReference>
<accession>A0A0K0M785</accession>
<dbReference type="PANTHER" id="PTHR31642:SF231">
    <property type="entry name" value="BAHD FAMILY ACYLTRANSFERASE, CLADE V"/>
    <property type="match status" value="1"/>
</dbReference>
<dbReference type="InterPro" id="IPR023213">
    <property type="entry name" value="CAT-like_dom_sf"/>
</dbReference>
<dbReference type="GO" id="GO:0042617">
    <property type="term" value="P:paclitaxel biosynthetic process"/>
    <property type="evidence" value="ECO:0007669"/>
    <property type="project" value="UniProtKB-UniPathway"/>
</dbReference>
<organism evidence="2">
    <name type="scientific">Pinus tabuliformis</name>
    <name type="common">Chinese red pine</name>
    <name type="synonym">Pinus leucosperma</name>
    <dbReference type="NCBI Taxonomy" id="88731"/>
    <lineage>
        <taxon>Eukaryota</taxon>
        <taxon>Viridiplantae</taxon>
        <taxon>Streptophyta</taxon>
        <taxon>Embryophyta</taxon>
        <taxon>Tracheophyta</taxon>
        <taxon>Spermatophyta</taxon>
        <taxon>Pinopsida</taxon>
        <taxon>Pinidae</taxon>
        <taxon>Conifers I</taxon>
        <taxon>Pinales</taxon>
        <taxon>Pinaceae</taxon>
        <taxon>Pinus</taxon>
        <taxon>Pinus subgen. Pinus</taxon>
    </lineage>
</organism>
<dbReference type="UniPathway" id="UPA00842"/>
<dbReference type="PANTHER" id="PTHR31642">
    <property type="entry name" value="TRICHOTHECENE 3-O-ACETYLTRANSFERASE"/>
    <property type="match status" value="1"/>
</dbReference>
<dbReference type="EMBL" id="KJ711011">
    <property type="protein sequence ID" value="AJP06256.1"/>
    <property type="molecule type" value="mRNA"/>
</dbReference>
<protein>
    <submittedName>
        <fullName evidence="2">CHAT6</fullName>
    </submittedName>
</protein>
<dbReference type="Pfam" id="PF02458">
    <property type="entry name" value="Transferase"/>
    <property type="match status" value="1"/>
</dbReference>